<dbReference type="GO" id="GO:0030313">
    <property type="term" value="C:cell envelope"/>
    <property type="evidence" value="ECO:0007669"/>
    <property type="project" value="UniProtKB-SubCell"/>
</dbReference>
<keyword evidence="9" id="KW-1185">Reference proteome</keyword>
<evidence type="ECO:0000256" key="5">
    <source>
        <dbReference type="SAM" id="MobiDB-lite"/>
    </source>
</evidence>
<dbReference type="InterPro" id="IPR007348">
    <property type="entry name" value="CopC_dom"/>
</dbReference>
<comment type="caution">
    <text evidence="8">The sequence shown here is derived from an EMBL/GenBank/DDBJ whole genome shotgun (WGS) entry which is preliminary data.</text>
</comment>
<dbReference type="SUPFAM" id="SSF81296">
    <property type="entry name" value="E set domains"/>
    <property type="match status" value="1"/>
</dbReference>
<dbReference type="GO" id="GO:0005886">
    <property type="term" value="C:plasma membrane"/>
    <property type="evidence" value="ECO:0007669"/>
    <property type="project" value="TreeGrafter"/>
</dbReference>
<dbReference type="PANTHER" id="PTHR34820:SF4">
    <property type="entry name" value="INNER MEMBRANE PROTEIN YEBZ"/>
    <property type="match status" value="1"/>
</dbReference>
<feature type="region of interest" description="Disordered" evidence="5">
    <location>
        <begin position="228"/>
        <end position="259"/>
    </location>
</feature>
<evidence type="ECO:0000256" key="4">
    <source>
        <dbReference type="ARBA" id="ARBA00023008"/>
    </source>
</evidence>
<dbReference type="GO" id="GO:0042597">
    <property type="term" value="C:periplasmic space"/>
    <property type="evidence" value="ECO:0007669"/>
    <property type="project" value="InterPro"/>
</dbReference>
<feature type="compositionally biased region" description="Low complexity" evidence="5">
    <location>
        <begin position="165"/>
        <end position="179"/>
    </location>
</feature>
<protein>
    <recommendedName>
        <fullName evidence="7">CopC domain-containing protein</fullName>
    </recommendedName>
</protein>
<keyword evidence="3" id="KW-0732">Signal</keyword>
<sequence>MDYPHAVAVVRANNGAPASAHRRRTVGLRATVRAGILAALTLTVAAALLTAPGLATPASAHDQLISATPADGATLDEAPTEISLTFSDNLIEIGTEVRVLEGATIVDGATDWASGPSELAGPTVTQPVRQPLDDGTYTVVWRVVSSDGHPIEGTYSFVVGDAGTSATPSAAPTSTPEATDSVADAQDMQRSVPSVIRTLVIALIGAAIAVGIVALLVVASRRARRRFGRGNERNNGHHSDDPDDDDEPKSGRNSDTLVH</sequence>
<evidence type="ECO:0000256" key="2">
    <source>
        <dbReference type="ARBA" id="ARBA00022723"/>
    </source>
</evidence>
<dbReference type="Pfam" id="PF04234">
    <property type="entry name" value="CopC"/>
    <property type="match status" value="1"/>
</dbReference>
<dbReference type="PANTHER" id="PTHR34820">
    <property type="entry name" value="INNER MEMBRANE PROTEIN YEBZ"/>
    <property type="match status" value="1"/>
</dbReference>
<evidence type="ECO:0000313" key="9">
    <source>
        <dbReference type="Proteomes" id="UP000541033"/>
    </source>
</evidence>
<evidence type="ECO:0000256" key="1">
    <source>
        <dbReference type="ARBA" id="ARBA00004196"/>
    </source>
</evidence>
<feature type="transmembrane region" description="Helical" evidence="6">
    <location>
        <begin position="199"/>
        <end position="219"/>
    </location>
</feature>
<comment type="subcellular location">
    <subcellularLocation>
        <location evidence="1">Cell envelope</location>
    </subcellularLocation>
</comment>
<evidence type="ECO:0000256" key="3">
    <source>
        <dbReference type="ARBA" id="ARBA00022729"/>
    </source>
</evidence>
<name>A0A7X5R0K4_9MICO</name>
<dbReference type="GO" id="GO:0006825">
    <property type="term" value="P:copper ion transport"/>
    <property type="evidence" value="ECO:0007669"/>
    <property type="project" value="InterPro"/>
</dbReference>
<feature type="compositionally biased region" description="Basic and acidic residues" evidence="5">
    <location>
        <begin position="229"/>
        <end position="240"/>
    </location>
</feature>
<keyword evidence="6" id="KW-0812">Transmembrane</keyword>
<feature type="region of interest" description="Disordered" evidence="5">
    <location>
        <begin position="165"/>
        <end position="185"/>
    </location>
</feature>
<dbReference type="InterPro" id="IPR014756">
    <property type="entry name" value="Ig_E-set"/>
</dbReference>
<dbReference type="Gene3D" id="2.60.40.1220">
    <property type="match status" value="1"/>
</dbReference>
<dbReference type="GO" id="GO:0046688">
    <property type="term" value="P:response to copper ion"/>
    <property type="evidence" value="ECO:0007669"/>
    <property type="project" value="InterPro"/>
</dbReference>
<keyword evidence="2" id="KW-0479">Metal-binding</keyword>
<gene>
    <name evidence="8" type="ORF">FHX76_001257</name>
</gene>
<feature type="domain" description="CopC" evidence="7">
    <location>
        <begin position="61"/>
        <end position="159"/>
    </location>
</feature>
<proteinExistence type="predicted"/>
<feature type="compositionally biased region" description="Basic and acidic residues" evidence="5">
    <location>
        <begin position="248"/>
        <end position="259"/>
    </location>
</feature>
<accession>A0A7X5R0K4</accession>
<evidence type="ECO:0000256" key="6">
    <source>
        <dbReference type="SAM" id="Phobius"/>
    </source>
</evidence>
<dbReference type="InterPro" id="IPR032694">
    <property type="entry name" value="CopC/D"/>
</dbReference>
<feature type="transmembrane region" description="Helical" evidence="6">
    <location>
        <begin position="32"/>
        <end position="55"/>
    </location>
</feature>
<organism evidence="8 9">
    <name type="scientific">Lysinibacter cavernae</name>
    <dbReference type="NCBI Taxonomy" id="1640652"/>
    <lineage>
        <taxon>Bacteria</taxon>
        <taxon>Bacillati</taxon>
        <taxon>Actinomycetota</taxon>
        <taxon>Actinomycetes</taxon>
        <taxon>Micrococcales</taxon>
        <taxon>Microbacteriaceae</taxon>
        <taxon>Lysinibacter</taxon>
    </lineage>
</organism>
<dbReference type="EMBL" id="JAAMOX010000001">
    <property type="protein sequence ID" value="NIH53389.1"/>
    <property type="molecule type" value="Genomic_DNA"/>
</dbReference>
<dbReference type="GO" id="GO:0005507">
    <property type="term" value="F:copper ion binding"/>
    <property type="evidence" value="ECO:0007669"/>
    <property type="project" value="InterPro"/>
</dbReference>
<evidence type="ECO:0000259" key="7">
    <source>
        <dbReference type="Pfam" id="PF04234"/>
    </source>
</evidence>
<keyword evidence="6" id="KW-0472">Membrane</keyword>
<reference evidence="8 9" key="1">
    <citation type="submission" date="2020-02" db="EMBL/GenBank/DDBJ databases">
        <title>Sequencing the genomes of 1000 actinobacteria strains.</title>
        <authorList>
            <person name="Klenk H.-P."/>
        </authorList>
    </citation>
    <scope>NUCLEOTIDE SEQUENCE [LARGE SCALE GENOMIC DNA]</scope>
    <source>
        <strain evidence="8 9">DSM 27960</strain>
    </source>
</reference>
<dbReference type="AlphaFoldDB" id="A0A7X5R0K4"/>
<keyword evidence="4" id="KW-0186">Copper</keyword>
<keyword evidence="6" id="KW-1133">Transmembrane helix</keyword>
<evidence type="ECO:0000313" key="8">
    <source>
        <dbReference type="EMBL" id="NIH53389.1"/>
    </source>
</evidence>
<dbReference type="InterPro" id="IPR014755">
    <property type="entry name" value="Cu-Rt/internalin_Ig-like"/>
</dbReference>
<dbReference type="RefSeq" id="WP_167148962.1">
    <property type="nucleotide sequence ID" value="NZ_JAAMOX010000001.1"/>
</dbReference>
<dbReference type="Proteomes" id="UP000541033">
    <property type="component" value="Unassembled WGS sequence"/>
</dbReference>